<gene>
    <name evidence="2" type="ORF">ACFPN2_02660</name>
</gene>
<dbReference type="RefSeq" id="WP_380594703.1">
    <property type="nucleotide sequence ID" value="NZ_JBHSDU010000001.1"/>
</dbReference>
<reference evidence="3" key="1">
    <citation type="journal article" date="2019" name="Int. J. Syst. Evol. Microbiol.">
        <title>The Global Catalogue of Microorganisms (GCM) 10K type strain sequencing project: providing services to taxonomists for standard genome sequencing and annotation.</title>
        <authorList>
            <consortium name="The Broad Institute Genomics Platform"/>
            <consortium name="The Broad Institute Genome Sequencing Center for Infectious Disease"/>
            <person name="Wu L."/>
            <person name="Ma J."/>
        </authorList>
    </citation>
    <scope>NUCLEOTIDE SEQUENCE [LARGE SCALE GENOMIC DNA]</scope>
    <source>
        <strain evidence="3">CGMCC 1.10759</strain>
    </source>
</reference>
<dbReference type="InterPro" id="IPR003812">
    <property type="entry name" value="Fido"/>
</dbReference>
<feature type="domain" description="Fido" evidence="1">
    <location>
        <begin position="312"/>
        <end position="446"/>
    </location>
</feature>
<dbReference type="PROSITE" id="PS51459">
    <property type="entry name" value="FIDO"/>
    <property type="match status" value="1"/>
</dbReference>
<dbReference type="Proteomes" id="UP001595904">
    <property type="component" value="Unassembled WGS sequence"/>
</dbReference>
<comment type="caution">
    <text evidence="2">The sequence shown here is derived from an EMBL/GenBank/DDBJ whole genome shotgun (WGS) entry which is preliminary data.</text>
</comment>
<dbReference type="PANTHER" id="PTHR13504:SF38">
    <property type="entry name" value="FIDO DOMAIN-CONTAINING PROTEIN"/>
    <property type="match status" value="1"/>
</dbReference>
<dbReference type="Gene3D" id="1.10.3290.10">
    <property type="entry name" value="Fido-like domain"/>
    <property type="match status" value="1"/>
</dbReference>
<proteinExistence type="predicted"/>
<organism evidence="2 3">
    <name type="scientific">Steroidobacter flavus</name>
    <dbReference type="NCBI Taxonomy" id="1842136"/>
    <lineage>
        <taxon>Bacteria</taxon>
        <taxon>Pseudomonadati</taxon>
        <taxon>Pseudomonadota</taxon>
        <taxon>Gammaproteobacteria</taxon>
        <taxon>Steroidobacterales</taxon>
        <taxon>Steroidobacteraceae</taxon>
        <taxon>Steroidobacter</taxon>
    </lineage>
</organism>
<protein>
    <submittedName>
        <fullName evidence="2">Fic family protein</fullName>
    </submittedName>
</protein>
<dbReference type="Pfam" id="PF02661">
    <property type="entry name" value="Fic"/>
    <property type="match status" value="1"/>
</dbReference>
<dbReference type="InterPro" id="IPR036597">
    <property type="entry name" value="Fido-like_dom_sf"/>
</dbReference>
<accession>A0ABV8SN04</accession>
<evidence type="ECO:0000259" key="1">
    <source>
        <dbReference type="PROSITE" id="PS51459"/>
    </source>
</evidence>
<evidence type="ECO:0000313" key="3">
    <source>
        <dbReference type="Proteomes" id="UP001595904"/>
    </source>
</evidence>
<dbReference type="PANTHER" id="PTHR13504">
    <property type="entry name" value="FIDO DOMAIN-CONTAINING PROTEIN DDB_G0283145"/>
    <property type="match status" value="1"/>
</dbReference>
<evidence type="ECO:0000313" key="2">
    <source>
        <dbReference type="EMBL" id="MFC4307973.1"/>
    </source>
</evidence>
<keyword evidence="3" id="KW-1185">Reference proteome</keyword>
<dbReference type="InterPro" id="IPR040198">
    <property type="entry name" value="Fido_containing"/>
</dbReference>
<dbReference type="SUPFAM" id="SSF140931">
    <property type="entry name" value="Fic-like"/>
    <property type="match status" value="1"/>
</dbReference>
<sequence>MLKIAGDDRAEARRLQRLARQGQLQRLAPGIYTDNVDAPIESVTCRHLNEICAVIMPGCIVSHRSAFEHRPTAGGHYFLTGPYRREVQLPGVKLRYARGPGPTDTDIRLPLQSADAFISSQARALLENLSLSRGDPAERRTLGVSFVEEWLERFISRDVSNEVNKLRDQARSIAESLGLNEEFKKLDAMIGSLLGTRAATLITPQAVARAARRPYDDDRVTLFETLAAELQSNPMVVPPAAANADPQLQAFIETYFSNFIEGTEFEIEVAHDIVVNDRPLQYREDDSHDILGTYRAILRSKRDPSLPQSAEAFIAQLKDWNRLVIESRREKHPGDFKTAANRAGQTVFVDPDKVVGTLMKGYEVTMAAATPANRATLAMFVVTEVHPFDDGNGRTARIAMNHFLSNAGLTRIIIPTIYRDDYLSALKALSNGHPVPLPRMLAFAASFSRWLDVSSKERAFQALARSNAMKEDPRRFRLEIGDGGRAI</sequence>
<dbReference type="EMBL" id="JBHSDU010000001">
    <property type="protein sequence ID" value="MFC4307973.1"/>
    <property type="molecule type" value="Genomic_DNA"/>
</dbReference>
<name>A0ABV8SN04_9GAMM</name>